<dbReference type="Pfam" id="PF16571">
    <property type="entry name" value="FBP_C"/>
    <property type="match status" value="1"/>
</dbReference>
<organism evidence="2 3">
    <name type="scientific">Nakamurella endophytica</name>
    <dbReference type="NCBI Taxonomy" id="1748367"/>
    <lineage>
        <taxon>Bacteria</taxon>
        <taxon>Bacillati</taxon>
        <taxon>Actinomycetota</taxon>
        <taxon>Actinomycetes</taxon>
        <taxon>Nakamurellales</taxon>
        <taxon>Nakamurellaceae</taxon>
        <taxon>Nakamurella</taxon>
    </lineage>
</organism>
<proteinExistence type="predicted"/>
<protein>
    <recommendedName>
        <fullName evidence="1">Elongation factor G-binding protein C-terminal treble-clef zinc-finger domain-containing protein</fullName>
    </recommendedName>
</protein>
<evidence type="ECO:0000313" key="3">
    <source>
        <dbReference type="Proteomes" id="UP000655208"/>
    </source>
</evidence>
<accession>A0A917SW92</accession>
<dbReference type="InterPro" id="IPR032330">
    <property type="entry name" value="EF-G-binding_C"/>
</dbReference>
<evidence type="ECO:0000259" key="1">
    <source>
        <dbReference type="Pfam" id="PF16571"/>
    </source>
</evidence>
<dbReference type="EMBL" id="BMNA01000004">
    <property type="protein sequence ID" value="GGM01821.1"/>
    <property type="molecule type" value="Genomic_DNA"/>
</dbReference>
<dbReference type="AlphaFoldDB" id="A0A917SW92"/>
<dbReference type="Proteomes" id="UP000655208">
    <property type="component" value="Unassembled WGS sequence"/>
</dbReference>
<name>A0A917SW92_9ACTN</name>
<keyword evidence="3" id="KW-1185">Reference proteome</keyword>
<evidence type="ECO:0000313" key="2">
    <source>
        <dbReference type="EMBL" id="GGM01821.1"/>
    </source>
</evidence>
<gene>
    <name evidence="2" type="ORF">GCM10011594_22340</name>
</gene>
<reference evidence="2" key="2">
    <citation type="submission" date="2020-09" db="EMBL/GenBank/DDBJ databases">
        <authorList>
            <person name="Sun Q."/>
            <person name="Zhou Y."/>
        </authorList>
    </citation>
    <scope>NUCLEOTIDE SEQUENCE</scope>
    <source>
        <strain evidence="2">CGMCC 4.7308</strain>
    </source>
</reference>
<comment type="caution">
    <text evidence="2">The sequence shown here is derived from an EMBL/GenBank/DDBJ whole genome shotgun (WGS) entry which is preliminary data.</text>
</comment>
<feature type="domain" description="Elongation factor G-binding protein C-terminal treble-clef zinc-finger" evidence="1">
    <location>
        <begin position="1"/>
        <end position="66"/>
    </location>
</feature>
<sequence>MFTARRVGPAGRAGNTVGTYLCADLRCAAVVHGPADAVRDRAEGSLPPEERAERIRTRLDSFVADVLRP</sequence>
<reference evidence="2" key="1">
    <citation type="journal article" date="2014" name="Int. J. Syst. Evol. Microbiol.">
        <title>Complete genome sequence of Corynebacterium casei LMG S-19264T (=DSM 44701T), isolated from a smear-ripened cheese.</title>
        <authorList>
            <consortium name="US DOE Joint Genome Institute (JGI-PGF)"/>
            <person name="Walter F."/>
            <person name="Albersmeier A."/>
            <person name="Kalinowski J."/>
            <person name="Ruckert C."/>
        </authorList>
    </citation>
    <scope>NUCLEOTIDE SEQUENCE</scope>
    <source>
        <strain evidence="2">CGMCC 4.7308</strain>
    </source>
</reference>